<keyword evidence="3" id="KW-0949">S-adenosyl-L-methionine</keyword>
<dbReference type="PANTHER" id="PTHR11746">
    <property type="entry name" value="O-METHYLTRANSFERASE"/>
    <property type="match status" value="1"/>
</dbReference>
<dbReference type="Gene3D" id="3.40.50.150">
    <property type="entry name" value="Vaccinia Virus protein VP39"/>
    <property type="match status" value="1"/>
</dbReference>
<feature type="compositionally biased region" description="Low complexity" evidence="4">
    <location>
        <begin position="71"/>
        <end position="90"/>
    </location>
</feature>
<dbReference type="AlphaFoldDB" id="A0A835PKX0"/>
<keyword evidence="1" id="KW-0489">Methyltransferase</keyword>
<dbReference type="InterPro" id="IPR029063">
    <property type="entry name" value="SAM-dependent_MTases_sf"/>
</dbReference>
<evidence type="ECO:0000313" key="6">
    <source>
        <dbReference type="EMBL" id="KAG0454558.1"/>
    </source>
</evidence>
<keyword evidence="7" id="KW-1185">Reference proteome</keyword>
<gene>
    <name evidence="6" type="ORF">HPP92_023850</name>
</gene>
<evidence type="ECO:0000256" key="1">
    <source>
        <dbReference type="ARBA" id="ARBA00022603"/>
    </source>
</evidence>
<dbReference type="PROSITE" id="PS51683">
    <property type="entry name" value="SAM_OMT_II"/>
    <property type="match status" value="1"/>
</dbReference>
<dbReference type="InterPro" id="IPR001077">
    <property type="entry name" value="COMT_C"/>
</dbReference>
<comment type="caution">
    <text evidence="6">The sequence shown here is derived from an EMBL/GenBank/DDBJ whole genome shotgun (WGS) entry which is preliminary data.</text>
</comment>
<feature type="domain" description="O-methyltransferase C-terminal" evidence="5">
    <location>
        <begin position="121"/>
        <end position="236"/>
    </location>
</feature>
<protein>
    <recommendedName>
        <fullName evidence="5">O-methyltransferase C-terminal domain-containing protein</fullName>
    </recommendedName>
</protein>
<feature type="compositionally biased region" description="Basic residues" evidence="4">
    <location>
        <begin position="17"/>
        <end position="44"/>
    </location>
</feature>
<evidence type="ECO:0000313" key="7">
    <source>
        <dbReference type="Proteomes" id="UP000636800"/>
    </source>
</evidence>
<proteinExistence type="predicted"/>
<keyword evidence="2" id="KW-0808">Transferase</keyword>
<accession>A0A835PKX0</accession>
<sequence length="260" mass="29310">METHLQLHQIDVPEIRRRTRQPRRHPPPRHSSHRIRPLRLHLRSPRQVPPPPQPHAPPFTRRPIRLPRYPPTGRRPSTSPRSHASSSPPRSTAPPPLSALSSTDSSQILGDWFRSPDVAPSSFDITHRKIFWDLIVERLQLNRIFNSAMESDSTFVMDIVTHVAREDFRGIGSLIDVGGGTGLAASKLVEAFPNLRCIVFDLRHVIAKAPRASAAIEFVSGDMFVEVPRADAALLKVKTLYFLQNNFTLLLFALFLVDTS</sequence>
<dbReference type="GO" id="GO:0008171">
    <property type="term" value="F:O-methyltransferase activity"/>
    <property type="evidence" value="ECO:0007669"/>
    <property type="project" value="InterPro"/>
</dbReference>
<dbReference type="GO" id="GO:0032259">
    <property type="term" value="P:methylation"/>
    <property type="evidence" value="ECO:0007669"/>
    <property type="project" value="UniProtKB-KW"/>
</dbReference>
<name>A0A835PKX0_VANPL</name>
<dbReference type="InterPro" id="IPR016461">
    <property type="entry name" value="COMT-like"/>
</dbReference>
<dbReference type="SUPFAM" id="SSF53335">
    <property type="entry name" value="S-adenosyl-L-methionine-dependent methyltransferases"/>
    <property type="match status" value="1"/>
</dbReference>
<reference evidence="6 7" key="1">
    <citation type="journal article" date="2020" name="Nat. Food">
        <title>A phased Vanilla planifolia genome enables genetic improvement of flavour and production.</title>
        <authorList>
            <person name="Hasing T."/>
            <person name="Tang H."/>
            <person name="Brym M."/>
            <person name="Khazi F."/>
            <person name="Huang T."/>
            <person name="Chambers A.H."/>
        </authorList>
    </citation>
    <scope>NUCLEOTIDE SEQUENCE [LARGE SCALE GENOMIC DNA]</scope>
    <source>
        <tissue evidence="6">Leaf</tissue>
    </source>
</reference>
<feature type="compositionally biased region" description="Basic and acidic residues" evidence="4">
    <location>
        <begin position="1"/>
        <end position="16"/>
    </location>
</feature>
<evidence type="ECO:0000256" key="3">
    <source>
        <dbReference type="ARBA" id="ARBA00022691"/>
    </source>
</evidence>
<feature type="region of interest" description="Disordered" evidence="4">
    <location>
        <begin position="1"/>
        <end position="103"/>
    </location>
</feature>
<feature type="compositionally biased region" description="Pro residues" evidence="4">
    <location>
        <begin position="47"/>
        <end position="57"/>
    </location>
</feature>
<dbReference type="EMBL" id="JADCNL010000013">
    <property type="protein sequence ID" value="KAG0454558.1"/>
    <property type="molecule type" value="Genomic_DNA"/>
</dbReference>
<evidence type="ECO:0000259" key="5">
    <source>
        <dbReference type="Pfam" id="PF00891"/>
    </source>
</evidence>
<dbReference type="OrthoDB" id="10267182at2759"/>
<evidence type="ECO:0000256" key="4">
    <source>
        <dbReference type="SAM" id="MobiDB-lite"/>
    </source>
</evidence>
<dbReference type="Pfam" id="PF00891">
    <property type="entry name" value="Methyltransf_2"/>
    <property type="match status" value="1"/>
</dbReference>
<organism evidence="6 7">
    <name type="scientific">Vanilla planifolia</name>
    <name type="common">Vanilla</name>
    <dbReference type="NCBI Taxonomy" id="51239"/>
    <lineage>
        <taxon>Eukaryota</taxon>
        <taxon>Viridiplantae</taxon>
        <taxon>Streptophyta</taxon>
        <taxon>Embryophyta</taxon>
        <taxon>Tracheophyta</taxon>
        <taxon>Spermatophyta</taxon>
        <taxon>Magnoliopsida</taxon>
        <taxon>Liliopsida</taxon>
        <taxon>Asparagales</taxon>
        <taxon>Orchidaceae</taxon>
        <taxon>Vanilloideae</taxon>
        <taxon>Vanilleae</taxon>
        <taxon>Vanilla</taxon>
    </lineage>
</organism>
<dbReference type="Proteomes" id="UP000636800">
    <property type="component" value="Chromosome 13"/>
</dbReference>
<evidence type="ECO:0000256" key="2">
    <source>
        <dbReference type="ARBA" id="ARBA00022679"/>
    </source>
</evidence>